<evidence type="ECO:0000256" key="1">
    <source>
        <dbReference type="SAM" id="MobiDB-lite"/>
    </source>
</evidence>
<dbReference type="AlphaFoldDB" id="A0A5J6SIT8"/>
<protein>
    <submittedName>
        <fullName evidence="2">Transposase</fullName>
    </submittedName>
</protein>
<reference evidence="2" key="1">
    <citation type="submission" date="2018-08" db="EMBL/GenBank/DDBJ databases">
        <title>Conservation of the tunicamycin-related biosynthetic gene cluster in the select agent Rathayibacter toxicus, and its identification in other Rathayibacter species.</title>
        <authorList>
            <person name="Tancos M.A."/>
            <person name="Sechler A.J."/>
            <person name="Davis E.W.Jr."/>
            <person name="Chang J.H."/>
            <person name="Rogers E.E."/>
        </authorList>
    </citation>
    <scope>NUCLEOTIDE SEQUENCE</scope>
    <source>
        <strain evidence="2">FH236</strain>
    </source>
</reference>
<evidence type="ECO:0000313" key="2">
    <source>
        <dbReference type="EMBL" id="QFF92380.1"/>
    </source>
</evidence>
<name>A0A5J6SIT8_9MICO</name>
<organism evidence="2">
    <name type="scientific">Rathayibacter sp. FH 236</name>
    <dbReference type="NCBI Taxonomy" id="2615183"/>
    <lineage>
        <taxon>Bacteria</taxon>
        <taxon>Bacillati</taxon>
        <taxon>Actinomycetota</taxon>
        <taxon>Actinomycetes</taxon>
        <taxon>Micrococcales</taxon>
        <taxon>Microbacteriaceae</taxon>
        <taxon>Rathayibacter</taxon>
    </lineage>
</organism>
<gene>
    <name evidence="2" type="primary">tnp</name>
</gene>
<sequence>MDMFAVSPPTICRVYRRIVALIGQACCLSEVAVETALLGRVVLVDDVPYREPRRIGDGRALRGNAIDKDVNVQIVSDVNGMSVLRVRSRSRTLDIKQIYLLHPLSSRKTHRPLEKLTNPRRGPPRTPHRTPELHSHHHPPRIVSTVPARKL</sequence>
<feature type="region of interest" description="Disordered" evidence="1">
    <location>
        <begin position="109"/>
        <end position="151"/>
    </location>
</feature>
<dbReference type="EMBL" id="MH813485">
    <property type="protein sequence ID" value="QFF92380.1"/>
    <property type="molecule type" value="Genomic_DNA"/>
</dbReference>
<proteinExistence type="predicted"/>
<accession>A0A5J6SIT8</accession>